<comment type="caution">
    <text evidence="2">The sequence shown here is derived from an EMBL/GenBank/DDBJ whole genome shotgun (WGS) entry which is preliminary data.</text>
</comment>
<evidence type="ECO:0000259" key="1">
    <source>
        <dbReference type="Pfam" id="PF00534"/>
    </source>
</evidence>
<accession>A0A934RQ55</accession>
<evidence type="ECO:0000313" key="2">
    <source>
        <dbReference type="EMBL" id="MBK1833428.1"/>
    </source>
</evidence>
<reference evidence="2" key="1">
    <citation type="submission" date="2021-01" db="EMBL/GenBank/DDBJ databases">
        <title>Modified the classification status of verrucomicrobia.</title>
        <authorList>
            <person name="Feng X."/>
        </authorList>
    </citation>
    <scope>NUCLEOTIDE SEQUENCE</scope>
    <source>
        <strain evidence="2">KCTC 12986</strain>
    </source>
</reference>
<dbReference type="AlphaFoldDB" id="A0A934RQ55"/>
<dbReference type="CDD" id="cd03801">
    <property type="entry name" value="GT4_PimA-like"/>
    <property type="match status" value="1"/>
</dbReference>
<evidence type="ECO:0000313" key="3">
    <source>
        <dbReference type="Proteomes" id="UP000604083"/>
    </source>
</evidence>
<dbReference type="InterPro" id="IPR050194">
    <property type="entry name" value="Glycosyltransferase_grp1"/>
</dbReference>
<proteinExistence type="predicted"/>
<dbReference type="Proteomes" id="UP000604083">
    <property type="component" value="Unassembled WGS sequence"/>
</dbReference>
<dbReference type="SUPFAM" id="SSF53756">
    <property type="entry name" value="UDP-Glycosyltransferase/glycogen phosphorylase"/>
    <property type="match status" value="1"/>
</dbReference>
<protein>
    <submittedName>
        <fullName evidence="2">Glycosyltransferase family 4 protein</fullName>
    </submittedName>
</protein>
<dbReference type="RefSeq" id="WP_200390862.1">
    <property type="nucleotide sequence ID" value="NZ_JAENIO010000008.1"/>
</dbReference>
<dbReference type="EMBL" id="JAENIO010000008">
    <property type="protein sequence ID" value="MBK1833428.1"/>
    <property type="molecule type" value="Genomic_DNA"/>
</dbReference>
<dbReference type="Pfam" id="PF00534">
    <property type="entry name" value="Glycos_transf_1"/>
    <property type="match status" value="1"/>
</dbReference>
<dbReference type="GO" id="GO:0016758">
    <property type="term" value="F:hexosyltransferase activity"/>
    <property type="evidence" value="ECO:0007669"/>
    <property type="project" value="TreeGrafter"/>
</dbReference>
<dbReference type="InterPro" id="IPR001296">
    <property type="entry name" value="Glyco_trans_1"/>
</dbReference>
<dbReference type="Gene3D" id="3.40.50.2000">
    <property type="entry name" value="Glycogen Phosphorylase B"/>
    <property type="match status" value="2"/>
</dbReference>
<dbReference type="PANTHER" id="PTHR45947">
    <property type="entry name" value="SULFOQUINOVOSYL TRANSFERASE SQD2"/>
    <property type="match status" value="1"/>
</dbReference>
<name>A0A934RQ55_9BACT</name>
<organism evidence="2 3">
    <name type="scientific">Roseibacillus ishigakijimensis</name>
    <dbReference type="NCBI Taxonomy" id="454146"/>
    <lineage>
        <taxon>Bacteria</taxon>
        <taxon>Pseudomonadati</taxon>
        <taxon>Verrucomicrobiota</taxon>
        <taxon>Verrucomicrobiia</taxon>
        <taxon>Verrucomicrobiales</taxon>
        <taxon>Verrucomicrobiaceae</taxon>
        <taxon>Roseibacillus</taxon>
    </lineage>
</organism>
<sequence length="376" mass="42069">MARRKRGAVVVAGQMPPPVGGQNLNVQRVYQLLRKEEEGPVRHWRFNFTKDSANFSSVGLDKVLELVRVVGRLLRLRLEGAIDVIIYPVGGPHLAPVLRDALLLPWAYLFSRRVFLHFRAAGLKEYLESCPRWLAQVARSIYQRADRAIVLSQFGSRDAEAAGLKDCFVMPNGLEDTLGEGSGQSLRSSSETRTIALSVGHLCHEKGTPELLRAFGQIQGDYPDLELHLVGEPARDLTHTDLENLRAECSDPDRVKFRGLLKGEALAEAYRNAHLFVFSTVAPYESFGMVAIEAMHWSLPIVATDWRANREVCGEGEGVVFAEGVEEDLTGGLTTALLKALAAKEQWPQWGRANRKRYEDLYSIEKLRVRLRELLA</sequence>
<dbReference type="PANTHER" id="PTHR45947:SF3">
    <property type="entry name" value="SULFOQUINOVOSYL TRANSFERASE SQD2"/>
    <property type="match status" value="1"/>
</dbReference>
<keyword evidence="3" id="KW-1185">Reference proteome</keyword>
<feature type="domain" description="Glycosyl transferase family 1" evidence="1">
    <location>
        <begin position="190"/>
        <end position="340"/>
    </location>
</feature>
<gene>
    <name evidence="2" type="ORF">JIN78_05075</name>
</gene>